<feature type="region of interest" description="Disordered" evidence="1">
    <location>
        <begin position="1"/>
        <end position="45"/>
    </location>
</feature>
<dbReference type="AlphaFoldDB" id="A9UU03"/>
<reference evidence="3 4" key="1">
    <citation type="journal article" date="2008" name="Nature">
        <title>The genome of the choanoflagellate Monosiga brevicollis and the origin of metazoans.</title>
        <authorList>
            <consortium name="JGI Sequencing"/>
            <person name="King N."/>
            <person name="Westbrook M.J."/>
            <person name="Young S.L."/>
            <person name="Kuo A."/>
            <person name="Abedin M."/>
            <person name="Chapman J."/>
            <person name="Fairclough S."/>
            <person name="Hellsten U."/>
            <person name="Isogai Y."/>
            <person name="Letunic I."/>
            <person name="Marr M."/>
            <person name="Pincus D."/>
            <person name="Putnam N."/>
            <person name="Rokas A."/>
            <person name="Wright K.J."/>
            <person name="Zuzow R."/>
            <person name="Dirks W."/>
            <person name="Good M."/>
            <person name="Goodstein D."/>
            <person name="Lemons D."/>
            <person name="Li W."/>
            <person name="Lyons J.B."/>
            <person name="Morris A."/>
            <person name="Nichols S."/>
            <person name="Richter D.J."/>
            <person name="Salamov A."/>
            <person name="Bork P."/>
            <person name="Lim W.A."/>
            <person name="Manning G."/>
            <person name="Miller W.T."/>
            <person name="McGinnis W."/>
            <person name="Shapiro H."/>
            <person name="Tjian R."/>
            <person name="Grigoriev I.V."/>
            <person name="Rokhsar D."/>
        </authorList>
    </citation>
    <scope>NUCLEOTIDE SEQUENCE [LARGE SCALE GENOMIC DNA]</scope>
    <source>
        <strain evidence="4">MX1 / ATCC 50154</strain>
    </source>
</reference>
<evidence type="ECO:0000256" key="1">
    <source>
        <dbReference type="SAM" id="MobiDB-lite"/>
    </source>
</evidence>
<dbReference type="KEGG" id="mbr:MONBRDRAFT_6480"/>
<evidence type="ECO:0000313" key="3">
    <source>
        <dbReference type="EMBL" id="EDQ91584.1"/>
    </source>
</evidence>
<proteinExistence type="predicted"/>
<name>A9UU03_MONBE</name>
<keyword evidence="2" id="KW-0812">Transmembrane</keyword>
<dbReference type="OMA" id="HFDAPWF"/>
<dbReference type="InParanoid" id="A9UU03"/>
<keyword evidence="2" id="KW-1133">Transmembrane helix</keyword>
<gene>
    <name evidence="3" type="ORF">MONBRDRAFT_6480</name>
</gene>
<evidence type="ECO:0000313" key="4">
    <source>
        <dbReference type="Proteomes" id="UP000001357"/>
    </source>
</evidence>
<evidence type="ECO:0000256" key="2">
    <source>
        <dbReference type="SAM" id="Phobius"/>
    </source>
</evidence>
<sequence length="553" mass="62579">MQASDGDPADPSHCGRHVANRQLGGQPGRRSNPRHHCRSPLPAKGNAYKVKSANLARQSPSPFAPAQPRVERAFAEYPPRRHRCRARRRRSCETAKFPCTNINNNHNNNNFVFHFIFSTWFIIDYSFENIYFVIIFSVLFIGLAALVTFVALPRDMHDNAWKVHPAKTIDRVWTPQEEQALLQAVRQHRVYRCSTKDSTPLQEDIGEAHDLIPGVGCPHPLMQPNRNDTKCIFAPRMDIGRHYIATGGRRALKEPYQRLVNRLLSFSHFFIGEHGSTEEDLRKMIPGYDSLFNSSEYRQAVDLICPGKPLLDPFQLGIIVQVPGQQVAMHFDAPWFFGADRWTVPVWLLVVMHRSGLFKAETVSQIQGVAYVHDWGAKARNMSDAELNAEFGGSFFHYTAGEQLPPADFVPRQGSAILLNGAECAHGTDLFHPHGDRTPPRMDKSSANEVRYRPATATRSEGWQVVSDNKIIKEYGFSDLRIALVWRSRCFADETERETYRQTPPMAGELLIKTYIKYPLPTAVMPYNYCALPELLPAAFKGLAAQVLSPLCE</sequence>
<dbReference type="RefSeq" id="XP_001744006.1">
    <property type="nucleotide sequence ID" value="XM_001743954.1"/>
</dbReference>
<dbReference type="eggNOG" id="ENOG502SEN1">
    <property type="taxonomic scope" value="Eukaryota"/>
</dbReference>
<protein>
    <submittedName>
        <fullName evidence="3">Uncharacterized protein</fullName>
    </submittedName>
</protein>
<organism evidence="3 4">
    <name type="scientific">Monosiga brevicollis</name>
    <name type="common">Choanoflagellate</name>
    <dbReference type="NCBI Taxonomy" id="81824"/>
    <lineage>
        <taxon>Eukaryota</taxon>
        <taxon>Choanoflagellata</taxon>
        <taxon>Craspedida</taxon>
        <taxon>Salpingoecidae</taxon>
        <taxon>Monosiga</taxon>
    </lineage>
</organism>
<keyword evidence="4" id="KW-1185">Reference proteome</keyword>
<accession>A9UU03</accession>
<dbReference type="EMBL" id="CH991545">
    <property type="protein sequence ID" value="EDQ91584.1"/>
    <property type="molecule type" value="Genomic_DNA"/>
</dbReference>
<feature type="compositionally biased region" description="Basic and acidic residues" evidence="1">
    <location>
        <begin position="431"/>
        <end position="452"/>
    </location>
</feature>
<dbReference type="GeneID" id="5889029"/>
<dbReference type="Proteomes" id="UP000001357">
    <property type="component" value="Unassembled WGS sequence"/>
</dbReference>
<feature type="transmembrane region" description="Helical" evidence="2">
    <location>
        <begin position="130"/>
        <end position="152"/>
    </location>
</feature>
<keyword evidence="2" id="KW-0472">Membrane</keyword>
<feature type="region of interest" description="Disordered" evidence="1">
    <location>
        <begin position="431"/>
        <end position="453"/>
    </location>
</feature>